<feature type="region of interest" description="Disordered" evidence="1">
    <location>
        <begin position="86"/>
        <end position="122"/>
    </location>
</feature>
<feature type="compositionally biased region" description="Polar residues" evidence="1">
    <location>
        <begin position="154"/>
        <end position="164"/>
    </location>
</feature>
<proteinExistence type="predicted"/>
<dbReference type="GeneID" id="6940665"/>
<accession>B5U4R6</accession>
<dbReference type="RefSeq" id="YP_002241752.1">
    <property type="nucleotide sequence ID" value="NC_011288.1"/>
</dbReference>
<reference evidence="2 3" key="1">
    <citation type="submission" date="2008-09" db="EMBL/GenBank/DDBJ databases">
        <authorList>
            <person name="Edgar R.H."/>
            <person name="Ko C."/>
            <person name="Bogen T."/>
            <person name="King G."/>
            <person name="Osowick G."/>
            <person name="Jacobs-Sera D."/>
            <person name="Hendrix R.W."/>
            <person name="Hatfull G.F."/>
        </authorList>
    </citation>
    <scope>NUCLEOTIDE SEQUENCE [LARGE SCALE GENOMIC DNA]</scope>
</reference>
<name>B5U4R6_9CAUD</name>
<protein>
    <recommendedName>
        <fullName evidence="4">Helix-turn-helix DNA binding domain protein</fullName>
    </recommendedName>
</protein>
<feature type="region of interest" description="Disordered" evidence="1">
    <location>
        <begin position="134"/>
        <end position="182"/>
    </location>
</feature>
<feature type="compositionally biased region" description="Polar residues" evidence="1">
    <location>
        <begin position="112"/>
        <end position="121"/>
    </location>
</feature>
<feature type="compositionally biased region" description="Basic and acidic residues" evidence="1">
    <location>
        <begin position="170"/>
        <end position="180"/>
    </location>
</feature>
<gene>
    <name evidence="2" type="primary">67</name>
    <name evidence="2" type="ORF">FRUITLOOP_67</name>
</gene>
<dbReference type="KEGG" id="vg:6940665"/>
<evidence type="ECO:0000313" key="3">
    <source>
        <dbReference type="Proteomes" id="UP000002184"/>
    </source>
</evidence>
<sequence length="254" mass="28705">MQLDSRIRNEAVGLWVRCGAWSAKEETDGHVPLDVVKGFGGTPRVIRALHDQAGLWVESSPESWRISREILFGNWEKWQKTRAENQARRKREAIKKQTWRAGKKGRDFVPTSDDSVMSTGDMSVDMTVDGKVVSTGESRYPDPTRPDPTPIPLVTSSRGVTSVDANVDSPRPECPDHETNSETTNCIPCMKRRKWDKEHPDYFKRLEAEQRRRQAEARQAAIDACSLCDEFGDIEIDDAVKKCDHPNVRKAGSL</sequence>
<keyword evidence="3" id="KW-1185">Reference proteome</keyword>
<dbReference type="OrthoDB" id="6388at10239"/>
<feature type="compositionally biased region" description="Basic residues" evidence="1">
    <location>
        <begin position="88"/>
        <end position="103"/>
    </location>
</feature>
<evidence type="ECO:0000256" key="1">
    <source>
        <dbReference type="SAM" id="MobiDB-lite"/>
    </source>
</evidence>
<evidence type="ECO:0008006" key="4">
    <source>
        <dbReference type="Google" id="ProtNLM"/>
    </source>
</evidence>
<dbReference type="Proteomes" id="UP000002184">
    <property type="component" value="Segment"/>
</dbReference>
<dbReference type="EMBL" id="FJ174690">
    <property type="protein sequence ID" value="ACI12380.1"/>
    <property type="molecule type" value="Genomic_DNA"/>
</dbReference>
<organism evidence="2 3">
    <name type="scientific">Mycobacterium phage Fruitloop</name>
    <dbReference type="NCBI Taxonomy" id="2914018"/>
    <lineage>
        <taxon>Viruses</taxon>
        <taxon>Duplodnaviria</taxon>
        <taxon>Heunggongvirae</taxon>
        <taxon>Uroviricota</taxon>
        <taxon>Caudoviricetes</taxon>
        <taxon>Gracegardnervirinae</taxon>
        <taxon>Cheoctovirus</taxon>
        <taxon>Cheoctovirus fruitloop</taxon>
        <taxon>Mycobacterium virus Fruitloop</taxon>
    </lineage>
</organism>
<evidence type="ECO:0000313" key="2">
    <source>
        <dbReference type="EMBL" id="ACI12380.1"/>
    </source>
</evidence>